<reference evidence="2" key="1">
    <citation type="submission" date="2023-07" db="EMBL/GenBank/DDBJ databases">
        <title>A chromosome-level genome assembly of Lolium multiflorum.</title>
        <authorList>
            <person name="Chen Y."/>
            <person name="Copetti D."/>
            <person name="Kolliker R."/>
            <person name="Studer B."/>
        </authorList>
    </citation>
    <scope>NUCLEOTIDE SEQUENCE</scope>
    <source>
        <strain evidence="2">02402/16</strain>
        <tissue evidence="2">Leaf</tissue>
    </source>
</reference>
<accession>A0AAD8VQ14</accession>
<dbReference type="Pfam" id="PF13456">
    <property type="entry name" value="RVT_3"/>
    <property type="match status" value="1"/>
</dbReference>
<gene>
    <name evidence="2" type="ORF">QYE76_036306</name>
</gene>
<dbReference type="PANTHER" id="PTHR47723">
    <property type="entry name" value="OS05G0353850 PROTEIN"/>
    <property type="match status" value="1"/>
</dbReference>
<dbReference type="InterPro" id="IPR036397">
    <property type="entry name" value="RNaseH_sf"/>
</dbReference>
<evidence type="ECO:0000313" key="3">
    <source>
        <dbReference type="Proteomes" id="UP001231189"/>
    </source>
</evidence>
<dbReference type="InterPro" id="IPR044730">
    <property type="entry name" value="RNase_H-like_dom_plant"/>
</dbReference>
<dbReference type="Proteomes" id="UP001231189">
    <property type="component" value="Unassembled WGS sequence"/>
</dbReference>
<dbReference type="SUPFAM" id="SSF53098">
    <property type="entry name" value="Ribonuclease H-like"/>
    <property type="match status" value="1"/>
</dbReference>
<organism evidence="2 3">
    <name type="scientific">Lolium multiflorum</name>
    <name type="common">Italian ryegrass</name>
    <name type="synonym">Lolium perenne subsp. multiflorum</name>
    <dbReference type="NCBI Taxonomy" id="4521"/>
    <lineage>
        <taxon>Eukaryota</taxon>
        <taxon>Viridiplantae</taxon>
        <taxon>Streptophyta</taxon>
        <taxon>Embryophyta</taxon>
        <taxon>Tracheophyta</taxon>
        <taxon>Spermatophyta</taxon>
        <taxon>Magnoliopsida</taxon>
        <taxon>Liliopsida</taxon>
        <taxon>Poales</taxon>
        <taxon>Poaceae</taxon>
        <taxon>BOP clade</taxon>
        <taxon>Pooideae</taxon>
        <taxon>Poodae</taxon>
        <taxon>Poeae</taxon>
        <taxon>Poeae Chloroplast Group 2 (Poeae type)</taxon>
        <taxon>Loliodinae</taxon>
        <taxon>Loliinae</taxon>
        <taxon>Lolium</taxon>
    </lineage>
</organism>
<dbReference type="Gene3D" id="3.30.420.10">
    <property type="entry name" value="Ribonuclease H-like superfamily/Ribonuclease H"/>
    <property type="match status" value="1"/>
</dbReference>
<protein>
    <recommendedName>
        <fullName evidence="1">RNase H type-1 domain-containing protein</fullName>
    </recommendedName>
</protein>
<sequence length="499" mass="56994">MKNGSFQPMMSRFGKRLTNWDERFMSHAAKDTLIKSVAQALPAHVMGIFKLSNGFCEQYEKLVRDFWWGDDKDRRKVHWTAWDNLTKPRCRGGLGFRDMNLFNQAMPARMAWRLIQHPNSLFARVLKAKYFPNGNILDTVFSTDPSPVWRGVEFGLELLKEGIISRIGDGKNTQILRDQWLPRDSGHKITAMKKNSRRRWVNQLIDSGTKTWKMDLLHELFYDHDVQAILKIEIPQHDQRDRLAWLHEKNGNFSVDVITCANILKLLWRAWHLRNNIIHEDGKETIEKSVSFLESYDSEGLHTQSATESHKGKGPLTFQEIPIATRMKTTTISTWSTPPEGWVKLNTDASFIGADKPGGAGAVVRSSDGRVVLAAFSPITTCHDAEHAEAKAALLGTKLMQGMGYDNIILETDNVTVAFALRSNDINRSKQWSIYDETKMLLKNYQNFKVVHAKRESNRVVDALAKAARSARSCIWFDQLPDHVTQLVSEDYNVNCLPL</sequence>
<dbReference type="InterPro" id="IPR053151">
    <property type="entry name" value="RNase_H-like"/>
</dbReference>
<dbReference type="InterPro" id="IPR012337">
    <property type="entry name" value="RNaseH-like_sf"/>
</dbReference>
<dbReference type="InterPro" id="IPR002156">
    <property type="entry name" value="RNaseH_domain"/>
</dbReference>
<evidence type="ECO:0000313" key="2">
    <source>
        <dbReference type="EMBL" id="KAK1612633.1"/>
    </source>
</evidence>
<name>A0AAD8VQ14_LOLMU</name>
<evidence type="ECO:0000259" key="1">
    <source>
        <dbReference type="Pfam" id="PF13456"/>
    </source>
</evidence>
<dbReference type="GO" id="GO:0003676">
    <property type="term" value="F:nucleic acid binding"/>
    <property type="evidence" value="ECO:0007669"/>
    <property type="project" value="InterPro"/>
</dbReference>
<dbReference type="CDD" id="cd06222">
    <property type="entry name" value="RNase_H_like"/>
    <property type="match status" value="1"/>
</dbReference>
<dbReference type="PANTHER" id="PTHR47723:SF24">
    <property type="entry name" value="RNASE H TYPE-1 DOMAIN-CONTAINING PROTEIN"/>
    <property type="match status" value="1"/>
</dbReference>
<feature type="domain" description="RNase H type-1" evidence="1">
    <location>
        <begin position="346"/>
        <end position="468"/>
    </location>
</feature>
<proteinExistence type="predicted"/>
<dbReference type="GO" id="GO:0004523">
    <property type="term" value="F:RNA-DNA hybrid ribonuclease activity"/>
    <property type="evidence" value="ECO:0007669"/>
    <property type="project" value="InterPro"/>
</dbReference>
<dbReference type="EMBL" id="JAUUTY010000007">
    <property type="protein sequence ID" value="KAK1612633.1"/>
    <property type="molecule type" value="Genomic_DNA"/>
</dbReference>
<comment type="caution">
    <text evidence="2">The sequence shown here is derived from an EMBL/GenBank/DDBJ whole genome shotgun (WGS) entry which is preliminary data.</text>
</comment>
<keyword evidence="3" id="KW-1185">Reference proteome</keyword>
<dbReference type="AlphaFoldDB" id="A0AAD8VQ14"/>